<protein>
    <submittedName>
        <fullName evidence="1">Uncharacterized protein</fullName>
    </submittedName>
</protein>
<comment type="caution">
    <text evidence="1">The sequence shown here is derived from an EMBL/GenBank/DDBJ whole genome shotgun (WGS) entry which is preliminary data.</text>
</comment>
<proteinExistence type="predicted"/>
<accession>A0A8H7WCW2</accession>
<dbReference type="Proteomes" id="UP000664132">
    <property type="component" value="Unassembled WGS sequence"/>
</dbReference>
<name>A0A8H7WCW2_9HELO</name>
<dbReference type="EMBL" id="JAFJYH010000048">
    <property type="protein sequence ID" value="KAG4422475.1"/>
    <property type="molecule type" value="Genomic_DNA"/>
</dbReference>
<sequence length="119" mass="13901">MAIEALGPEFAKRIHTITMTDTCWTDLLDWWCAFRHLSNPHLHPRARDLHTFLQLSGLREIIFTGDPKMIERGVEQVAKEHPEWKIPYWWILEGGTSLGRELGDTDLEEEYAQLTLRCV</sequence>
<organism evidence="1 2">
    <name type="scientific">Cadophora malorum</name>
    <dbReference type="NCBI Taxonomy" id="108018"/>
    <lineage>
        <taxon>Eukaryota</taxon>
        <taxon>Fungi</taxon>
        <taxon>Dikarya</taxon>
        <taxon>Ascomycota</taxon>
        <taxon>Pezizomycotina</taxon>
        <taxon>Leotiomycetes</taxon>
        <taxon>Helotiales</taxon>
        <taxon>Ploettnerulaceae</taxon>
        <taxon>Cadophora</taxon>
    </lineage>
</organism>
<gene>
    <name evidence="1" type="ORF">IFR04_004376</name>
</gene>
<evidence type="ECO:0000313" key="2">
    <source>
        <dbReference type="Proteomes" id="UP000664132"/>
    </source>
</evidence>
<dbReference type="AlphaFoldDB" id="A0A8H7WCW2"/>
<evidence type="ECO:0000313" key="1">
    <source>
        <dbReference type="EMBL" id="KAG4422475.1"/>
    </source>
</evidence>
<keyword evidence="2" id="KW-1185">Reference proteome</keyword>
<reference evidence="1" key="1">
    <citation type="submission" date="2021-02" db="EMBL/GenBank/DDBJ databases">
        <title>Genome sequence Cadophora malorum strain M34.</title>
        <authorList>
            <person name="Stefanovic E."/>
            <person name="Vu D."/>
            <person name="Scully C."/>
            <person name="Dijksterhuis J."/>
            <person name="Roader J."/>
            <person name="Houbraken J."/>
        </authorList>
    </citation>
    <scope>NUCLEOTIDE SEQUENCE</scope>
    <source>
        <strain evidence="1">M34</strain>
    </source>
</reference>